<keyword evidence="1" id="KW-1133">Transmembrane helix</keyword>
<dbReference type="RefSeq" id="WP_111714155.1">
    <property type="nucleotide sequence ID" value="NZ_JBHSSR010000001.1"/>
</dbReference>
<proteinExistence type="predicted"/>
<evidence type="ECO:0000313" key="3">
    <source>
        <dbReference type="Proteomes" id="UP000249808"/>
    </source>
</evidence>
<evidence type="ECO:0000256" key="1">
    <source>
        <dbReference type="SAM" id="Phobius"/>
    </source>
</evidence>
<keyword evidence="1" id="KW-0812">Transmembrane</keyword>
<dbReference type="Proteomes" id="UP000249808">
    <property type="component" value="Unassembled WGS sequence"/>
</dbReference>
<name>A0A327ZV84_9STAP</name>
<reference evidence="2 3" key="1">
    <citation type="journal article" date="2018" name="Front. Microbiol.">
        <title>Description and Comparative Genomics of Macrococcus caseolyticus subsp. hominis subsp. nov., Macrococcus goetzii sp. nov., Macrococcus epidermidis sp. nov., and Macrococcus bohemicus sp. nov., Novel Macrococci From Human Clinical Material With Virulence Potential and Suspected Uptake of Foreign DNA by Natural Transformation.</title>
        <authorList>
            <person name="Maslanova I."/>
            <person name="Wertheimer Z."/>
            <person name="Sedlacek I."/>
            <person name="Svec P."/>
            <person name="Indrakova A."/>
            <person name="Kovarovic V."/>
            <person name="Schumann P."/>
            <person name="Sproer C."/>
            <person name="Kralova S."/>
            <person name="Sedo O."/>
            <person name="Kristofova L."/>
            <person name="Vrbovska V."/>
            <person name="Fuzik T."/>
            <person name="Petras P."/>
            <person name="Zdrahal Z."/>
            <person name="Ruzickova V."/>
            <person name="Doskar J."/>
            <person name="Pantucek R."/>
        </authorList>
    </citation>
    <scope>NUCLEOTIDE SEQUENCE [LARGE SCALE GENOMIC DNA]</scope>
    <source>
        <strain evidence="2 3">01/688</strain>
    </source>
</reference>
<feature type="transmembrane region" description="Helical" evidence="1">
    <location>
        <begin position="100"/>
        <end position="118"/>
    </location>
</feature>
<feature type="transmembrane region" description="Helical" evidence="1">
    <location>
        <begin position="32"/>
        <end position="53"/>
    </location>
</feature>
<protein>
    <submittedName>
        <fullName evidence="2">Uncharacterized protein</fullName>
    </submittedName>
</protein>
<sequence length="142" mass="16940">MTKKISLKILMFTLFYLVLMIWMINIGIYKDLILLSFMILYYFTSVRQLIAEYKTKMIDPANKIAIHKANIVNFRNNIIESTIIFIIYGTIIYFRHEPDLFLSPYFMIIFYPAANIFAQGVRYFMEKEELQIALNKRKTTSH</sequence>
<keyword evidence="3" id="KW-1185">Reference proteome</keyword>
<dbReference type="AlphaFoldDB" id="A0A327ZV84"/>
<feature type="transmembrane region" description="Helical" evidence="1">
    <location>
        <begin position="7"/>
        <end position="26"/>
    </location>
</feature>
<comment type="caution">
    <text evidence="2">The sequence shown here is derived from an EMBL/GenBank/DDBJ whole genome shotgun (WGS) entry which is preliminary data.</text>
</comment>
<dbReference type="EMBL" id="PZJH01000001">
    <property type="protein sequence ID" value="RAK45976.1"/>
    <property type="molecule type" value="Genomic_DNA"/>
</dbReference>
<organism evidence="2 3">
    <name type="scientific">Macrococcus epidermidis</name>
    <dbReference type="NCBI Taxonomy" id="1902580"/>
    <lineage>
        <taxon>Bacteria</taxon>
        <taxon>Bacillati</taxon>
        <taxon>Bacillota</taxon>
        <taxon>Bacilli</taxon>
        <taxon>Bacillales</taxon>
        <taxon>Staphylococcaceae</taxon>
        <taxon>Macrococcus</taxon>
    </lineage>
</organism>
<evidence type="ECO:0000313" key="2">
    <source>
        <dbReference type="EMBL" id="RAK45976.1"/>
    </source>
</evidence>
<gene>
    <name evidence="2" type="ORF">BHU61_00590</name>
</gene>
<accession>A0A327ZV84</accession>
<feature type="transmembrane region" description="Helical" evidence="1">
    <location>
        <begin position="74"/>
        <end position="94"/>
    </location>
</feature>
<keyword evidence="1" id="KW-0472">Membrane</keyword>